<dbReference type="InterPro" id="IPR001087">
    <property type="entry name" value="GDSL"/>
</dbReference>
<dbReference type="AlphaFoldDB" id="B9Z0Y8"/>
<gene>
    <name evidence="3" type="ORF">FuraDRAFT_0760</name>
</gene>
<proteinExistence type="predicted"/>
<dbReference type="PANTHER" id="PTHR45648:SF22">
    <property type="entry name" value="GDSL LIPASE_ACYLHYDROLASE FAMILY PROTEIN (AFU_ORTHOLOGUE AFUA_4G14700)"/>
    <property type="match status" value="1"/>
</dbReference>
<evidence type="ECO:0000256" key="2">
    <source>
        <dbReference type="SAM" id="Phobius"/>
    </source>
</evidence>
<dbReference type="InterPro" id="IPR036514">
    <property type="entry name" value="SGNH_hydro_sf"/>
</dbReference>
<dbReference type="Proteomes" id="UP000003165">
    <property type="component" value="Unassembled WGS sequence"/>
</dbReference>
<feature type="transmembrane region" description="Helical" evidence="2">
    <location>
        <begin position="94"/>
        <end position="114"/>
    </location>
</feature>
<dbReference type="EMBL" id="ACIS01000002">
    <property type="protein sequence ID" value="EEG09744.1"/>
    <property type="molecule type" value="Genomic_DNA"/>
</dbReference>
<keyword evidence="2" id="KW-0472">Membrane</keyword>
<evidence type="ECO:0000256" key="1">
    <source>
        <dbReference type="ARBA" id="ARBA00022801"/>
    </source>
</evidence>
<dbReference type="PANTHER" id="PTHR45648">
    <property type="entry name" value="GDSL LIPASE/ACYLHYDROLASE FAMILY PROTEIN (AFU_ORTHOLOGUE AFUA_4G14700)"/>
    <property type="match status" value="1"/>
</dbReference>
<dbReference type="RefSeq" id="WP_008952780.1">
    <property type="nucleotide sequence ID" value="NZ_ACIS01000002.1"/>
</dbReference>
<evidence type="ECO:0000313" key="4">
    <source>
        <dbReference type="Proteomes" id="UP000003165"/>
    </source>
</evidence>
<accession>B9Z0Y8</accession>
<keyword evidence="2" id="KW-0812">Transmembrane</keyword>
<sequence length="408" mass="43477">MQCVPGPVDTLRECPWGERVVQEVPAFGRVARIFRVVSFGCCANNDEVGQGATLFSVINPTTGWGQRRRWGCLFRRIASGAKIMKKEFAGKWRVVGWLVLLLLAPGWVAAQVTFDRIVVFGTSLSDPGNVFALTGQENTPPYNKLDPSDPFLIPSAPYARGGHHFSDGATWIEQFAESHALAANTRPAFRASNDHASNYAVGGARARNAGELSLSAQVSRFLTDFGGAAPAGGLYVVEAGSNDVRDAFVALAMGGDGGGVISAALTAIQDTIALLHAKGARKYLVANVPDLGLTPAVQRLDQASPGAKLALSSLSLNFNIGLADLLTGLRAAYPDSQFVLLNVFQTVNDMTQSPSTFGLRDVSTPCVTPNVAPFTCRNPGDYLFWDGIHPTRTVHAIFSQKAAQALSE</sequence>
<dbReference type="eggNOG" id="COG3240">
    <property type="taxonomic scope" value="Bacteria"/>
</dbReference>
<organism evidence="3 4">
    <name type="scientific">Pseudogulbenkiania ferrooxidans 2002</name>
    <dbReference type="NCBI Taxonomy" id="279714"/>
    <lineage>
        <taxon>Bacteria</taxon>
        <taxon>Pseudomonadati</taxon>
        <taxon>Pseudomonadota</taxon>
        <taxon>Betaproteobacteria</taxon>
        <taxon>Neisseriales</taxon>
        <taxon>Chromobacteriaceae</taxon>
        <taxon>Pseudogulbenkiania</taxon>
    </lineage>
</organism>
<evidence type="ECO:0000313" key="3">
    <source>
        <dbReference type="EMBL" id="EEG09744.1"/>
    </source>
</evidence>
<keyword evidence="4" id="KW-1185">Reference proteome</keyword>
<dbReference type="SUPFAM" id="SSF52266">
    <property type="entry name" value="SGNH hydrolase"/>
    <property type="match status" value="1"/>
</dbReference>
<dbReference type="Gene3D" id="3.40.50.1110">
    <property type="entry name" value="SGNH hydrolase"/>
    <property type="match status" value="1"/>
</dbReference>
<dbReference type="InterPro" id="IPR051058">
    <property type="entry name" value="GDSL_Est/Lipase"/>
</dbReference>
<name>B9Z0Y8_9NEIS</name>
<reference evidence="3 4" key="1">
    <citation type="submission" date="2009-02" db="EMBL/GenBank/DDBJ databases">
        <title>Sequencing of the draft genome and assembly of Lutiella nitroferrum 2002.</title>
        <authorList>
            <consortium name="US DOE Joint Genome Institute (JGI-PGF)"/>
            <person name="Lucas S."/>
            <person name="Copeland A."/>
            <person name="Lapidus A."/>
            <person name="Glavina del Rio T."/>
            <person name="Tice H."/>
            <person name="Bruce D."/>
            <person name="Goodwin L."/>
            <person name="Pitluck S."/>
            <person name="Larimer F."/>
            <person name="Land M.L."/>
            <person name="Hauser L."/>
            <person name="Coates J.D."/>
        </authorList>
    </citation>
    <scope>NUCLEOTIDE SEQUENCE [LARGE SCALE GENOMIC DNA]</scope>
    <source>
        <strain evidence="3 4">2002</strain>
    </source>
</reference>
<keyword evidence="1" id="KW-0378">Hydrolase</keyword>
<keyword evidence="2" id="KW-1133">Transmembrane helix</keyword>
<protein>
    <submittedName>
        <fullName evidence="3">Lipolytic protein G-D-S-L family</fullName>
    </submittedName>
</protein>
<comment type="caution">
    <text evidence="3">The sequence shown here is derived from an EMBL/GenBank/DDBJ whole genome shotgun (WGS) entry which is preliminary data.</text>
</comment>
<dbReference type="GO" id="GO:0016788">
    <property type="term" value="F:hydrolase activity, acting on ester bonds"/>
    <property type="evidence" value="ECO:0007669"/>
    <property type="project" value="InterPro"/>
</dbReference>
<dbReference type="CDD" id="cd01846">
    <property type="entry name" value="fatty_acyltransferase_like"/>
    <property type="match status" value="1"/>
</dbReference>
<dbReference type="Pfam" id="PF00657">
    <property type="entry name" value="Lipase_GDSL"/>
    <property type="match status" value="1"/>
</dbReference>